<dbReference type="RefSeq" id="WP_007740954.1">
    <property type="nucleotide sequence ID" value="NZ_CP012747.1"/>
</dbReference>
<dbReference type="Proteomes" id="UP000019146">
    <property type="component" value="Chromosome 2"/>
</dbReference>
<name>A0A0P0RE84_9BURK</name>
<dbReference type="AlphaFoldDB" id="A0A0P0RE84"/>
<organism evidence="1 2">
    <name type="scientific">Paraburkholderia caribensis MBA4</name>
    <dbReference type="NCBI Taxonomy" id="1323664"/>
    <lineage>
        <taxon>Bacteria</taxon>
        <taxon>Pseudomonadati</taxon>
        <taxon>Pseudomonadota</taxon>
        <taxon>Betaproteobacteria</taxon>
        <taxon>Burkholderiales</taxon>
        <taxon>Burkholderiaceae</taxon>
        <taxon>Paraburkholderia</taxon>
    </lineage>
</organism>
<dbReference type="KEGG" id="bcai:K788_00015850"/>
<accession>A0A0P0RE84</accession>
<evidence type="ECO:0000313" key="2">
    <source>
        <dbReference type="Proteomes" id="UP000019146"/>
    </source>
</evidence>
<sequence length="75" mass="8206">MTEPTDLQPVTLSHAAIWALERLSQPRYGRDTPALSWSVTHELIRAGFVAVSENGRGATTLTQAGRSFLLGRTQI</sequence>
<reference evidence="1 2" key="1">
    <citation type="journal article" date="2014" name="Genome Announc.">
        <title>Draft Genome Sequence of the Haloacid-Degrading Burkholderia caribensis Strain MBA4.</title>
        <authorList>
            <person name="Pan Y."/>
            <person name="Kong K.F."/>
            <person name="Tsang J.S."/>
        </authorList>
    </citation>
    <scope>NUCLEOTIDE SEQUENCE [LARGE SCALE GENOMIC DNA]</scope>
    <source>
        <strain evidence="1 2">MBA4</strain>
    </source>
</reference>
<dbReference type="GeneID" id="69975142"/>
<gene>
    <name evidence="1" type="ORF">K788_00015850</name>
</gene>
<protein>
    <submittedName>
        <fullName evidence="1">Uncharacterized protein</fullName>
    </submittedName>
</protein>
<proteinExistence type="predicted"/>
<dbReference type="EMBL" id="CP012747">
    <property type="protein sequence ID" value="ALL66826.1"/>
    <property type="molecule type" value="Genomic_DNA"/>
</dbReference>
<evidence type="ECO:0000313" key="1">
    <source>
        <dbReference type="EMBL" id="ALL66826.1"/>
    </source>
</evidence>